<proteinExistence type="predicted"/>
<name>A0A8H4TYP1_9HYPO</name>
<evidence type="ECO:0000313" key="3">
    <source>
        <dbReference type="Proteomes" id="UP000622797"/>
    </source>
</evidence>
<feature type="compositionally biased region" description="Polar residues" evidence="1">
    <location>
        <begin position="75"/>
        <end position="92"/>
    </location>
</feature>
<accession>A0A8H4TYP1</accession>
<feature type="region of interest" description="Disordered" evidence="1">
    <location>
        <begin position="65"/>
        <end position="92"/>
    </location>
</feature>
<feature type="compositionally biased region" description="Low complexity" evidence="1">
    <location>
        <begin position="7"/>
        <end position="18"/>
    </location>
</feature>
<feature type="region of interest" description="Disordered" evidence="1">
    <location>
        <begin position="1"/>
        <end position="31"/>
    </location>
</feature>
<evidence type="ECO:0000256" key="1">
    <source>
        <dbReference type="SAM" id="MobiDB-lite"/>
    </source>
</evidence>
<dbReference type="AlphaFoldDB" id="A0A8H4TYP1"/>
<gene>
    <name evidence="2" type="ORF">FSARC_5797</name>
</gene>
<protein>
    <submittedName>
        <fullName evidence="2">Uncharacterized protein</fullName>
    </submittedName>
</protein>
<sequence length="519" mass="58394">MTPTLQVSSVSVVDSSNSTPMRGPRKRHMDPNKRKVVFVNKDQSSTSLTRSHGGERSFILSHVQRRRRQGAASKQPWSQHTSQFAIDQETNTKSSDGKVLRLLIKSPSNNGSDPFHCTIAAMDAGNHAMMHFTFDQGARLTFLAEAFAPSALVGRDTRMRHEWAIKERLKHCVEDKALMYSTLAYGSCCQGWMAGVLDQKRPPEYFIDKALQAVRVRLEDAQGLKADNWLALSIYSLAITEFWSGAPVLWTRCPERYAAMMSPPSTDTSAARTHLGALLSVVNNAGGWSQFDPYVLESTVLADKFLALDEFKTPVVPSTWDPISLSPGYVASPVPTLLRHNLLSKVVSLDLCLVLQDIISYVHFAVAYWSGGDRHDKTETNLFLKLQALIHRLLHLQDLQRSDNCIRIATLTFLLNSTQYHGSQASARTLISRLRQALVEARFWSDELDEGIRFWCLYTAAMTTEASPDKDWFLCMIQRFYLPSALSYPVEERLRGYLFLSDRQGAQLSKLMNKLAGLR</sequence>
<comment type="caution">
    <text evidence="2">The sequence shown here is derived from an EMBL/GenBank/DDBJ whole genome shotgun (WGS) entry which is preliminary data.</text>
</comment>
<evidence type="ECO:0000313" key="2">
    <source>
        <dbReference type="EMBL" id="KAF4966555.1"/>
    </source>
</evidence>
<dbReference type="Proteomes" id="UP000622797">
    <property type="component" value="Unassembled WGS sequence"/>
</dbReference>
<dbReference type="EMBL" id="JABEXW010000283">
    <property type="protein sequence ID" value="KAF4966555.1"/>
    <property type="molecule type" value="Genomic_DNA"/>
</dbReference>
<dbReference type="OrthoDB" id="4144003at2759"/>
<reference evidence="2" key="1">
    <citation type="journal article" date="2020" name="BMC Genomics">
        <title>Correction to: Identification and distribution of gene clusters required for synthesis of sphingolipid metabolism inhibitors in diverse species of the filamentous fungus Fusarium.</title>
        <authorList>
            <person name="Kim H.S."/>
            <person name="Lohmar J.M."/>
            <person name="Busman M."/>
            <person name="Brown D.W."/>
            <person name="Naumann T.A."/>
            <person name="Divon H.H."/>
            <person name="Lysoe E."/>
            <person name="Uhlig S."/>
            <person name="Proctor R.H."/>
        </authorList>
    </citation>
    <scope>NUCLEOTIDE SEQUENCE</scope>
    <source>
        <strain evidence="2">NRRL 20472</strain>
    </source>
</reference>
<keyword evidence="3" id="KW-1185">Reference proteome</keyword>
<reference evidence="2" key="2">
    <citation type="submission" date="2020-05" db="EMBL/GenBank/DDBJ databases">
        <authorList>
            <person name="Kim H.-S."/>
            <person name="Proctor R.H."/>
            <person name="Brown D.W."/>
        </authorList>
    </citation>
    <scope>NUCLEOTIDE SEQUENCE</scope>
    <source>
        <strain evidence="2">NRRL 20472</strain>
    </source>
</reference>
<organism evidence="2 3">
    <name type="scientific">Fusarium sarcochroum</name>
    <dbReference type="NCBI Taxonomy" id="1208366"/>
    <lineage>
        <taxon>Eukaryota</taxon>
        <taxon>Fungi</taxon>
        <taxon>Dikarya</taxon>
        <taxon>Ascomycota</taxon>
        <taxon>Pezizomycotina</taxon>
        <taxon>Sordariomycetes</taxon>
        <taxon>Hypocreomycetidae</taxon>
        <taxon>Hypocreales</taxon>
        <taxon>Nectriaceae</taxon>
        <taxon>Fusarium</taxon>
        <taxon>Fusarium lateritium species complex</taxon>
    </lineage>
</organism>